<comment type="caution">
    <text evidence="3">The sequence shown here is derived from an EMBL/GenBank/DDBJ whole genome shotgun (WGS) entry which is preliminary data.</text>
</comment>
<feature type="compositionally biased region" description="Low complexity" evidence="1">
    <location>
        <begin position="371"/>
        <end position="380"/>
    </location>
</feature>
<dbReference type="RefSeq" id="WP_188628985.1">
    <property type="nucleotide sequence ID" value="NZ_BMKE01000006.1"/>
</dbReference>
<dbReference type="Proteomes" id="UP000646152">
    <property type="component" value="Unassembled WGS sequence"/>
</dbReference>
<dbReference type="InterPro" id="IPR051200">
    <property type="entry name" value="Host-pathogen_enzymatic-act"/>
</dbReference>
<keyword evidence="4" id="KW-1185">Reference proteome</keyword>
<dbReference type="EMBL" id="BMKE01000006">
    <property type="protein sequence ID" value="GGB38611.1"/>
    <property type="molecule type" value="Genomic_DNA"/>
</dbReference>
<organism evidence="3 4">
    <name type="scientific">Oceanisphaera marina</name>
    <dbReference type="NCBI Taxonomy" id="2017550"/>
    <lineage>
        <taxon>Bacteria</taxon>
        <taxon>Pseudomonadati</taxon>
        <taxon>Pseudomonadota</taxon>
        <taxon>Gammaproteobacteria</taxon>
        <taxon>Aeromonadales</taxon>
        <taxon>Aeromonadaceae</taxon>
        <taxon>Oceanisphaera</taxon>
    </lineage>
</organism>
<gene>
    <name evidence="3" type="primary">yncE</name>
    <name evidence="3" type="ORF">GCM10011502_09790</name>
</gene>
<reference evidence="4" key="1">
    <citation type="journal article" date="2019" name="Int. J. Syst. Evol. Microbiol.">
        <title>The Global Catalogue of Microorganisms (GCM) 10K type strain sequencing project: providing services to taxonomists for standard genome sequencing and annotation.</title>
        <authorList>
            <consortium name="The Broad Institute Genomics Platform"/>
            <consortium name="The Broad Institute Genome Sequencing Center for Infectious Disease"/>
            <person name="Wu L."/>
            <person name="Ma J."/>
        </authorList>
    </citation>
    <scope>NUCLEOTIDE SEQUENCE [LARGE SCALE GENOMIC DNA]</scope>
    <source>
        <strain evidence="4">CGMCC 1.15923</strain>
    </source>
</reference>
<dbReference type="InterPro" id="IPR011048">
    <property type="entry name" value="Haem_d1_sf"/>
</dbReference>
<proteinExistence type="predicted"/>
<evidence type="ECO:0000256" key="1">
    <source>
        <dbReference type="SAM" id="MobiDB-lite"/>
    </source>
</evidence>
<dbReference type="NCBIfam" id="TIGR02276">
    <property type="entry name" value="beta_rpt_yvtn"/>
    <property type="match status" value="1"/>
</dbReference>
<evidence type="ECO:0000313" key="3">
    <source>
        <dbReference type="EMBL" id="GGB38611.1"/>
    </source>
</evidence>
<feature type="signal peptide" evidence="2">
    <location>
        <begin position="1"/>
        <end position="38"/>
    </location>
</feature>
<evidence type="ECO:0008006" key="5">
    <source>
        <dbReference type="Google" id="ProtNLM"/>
    </source>
</evidence>
<dbReference type="InterPro" id="IPR015943">
    <property type="entry name" value="WD40/YVTN_repeat-like_dom_sf"/>
</dbReference>
<dbReference type="Gene3D" id="2.130.10.10">
    <property type="entry name" value="YVTN repeat-like/Quinoprotein amine dehydrogenase"/>
    <property type="match status" value="1"/>
</dbReference>
<evidence type="ECO:0000313" key="4">
    <source>
        <dbReference type="Proteomes" id="UP000646152"/>
    </source>
</evidence>
<feature type="chain" id="PRO_5046297751" description="SMP-30/Gluconolactonase/LRE-like region domain-containing protein" evidence="2">
    <location>
        <begin position="39"/>
        <end position="389"/>
    </location>
</feature>
<accession>A0ABQ1IFC5</accession>
<dbReference type="SUPFAM" id="SSF51004">
    <property type="entry name" value="C-terminal (heme d1) domain of cytochrome cd1-nitrite reductase"/>
    <property type="match status" value="1"/>
</dbReference>
<name>A0ABQ1IFC5_9GAMM</name>
<dbReference type="InterPro" id="IPR011964">
    <property type="entry name" value="YVTN_b-propeller_repeat"/>
</dbReference>
<dbReference type="PANTHER" id="PTHR47197">
    <property type="entry name" value="PROTEIN NIRF"/>
    <property type="match status" value="1"/>
</dbReference>
<keyword evidence="2" id="KW-0732">Signal</keyword>
<sequence>MSLPSLNVVSPQRMPRVRTLFSFTLLAAAIGTAQLAVAAPEVTHSVKVDERVYEIVFNPQTQAVYAAVTGERNQDAQSNKNRVTAGIVVLDANTLEQVNKIATGDTTPFGLGINSQTQKLYAVDTIKGVVGVYAIDSGEEVALIKNPGDESTHLRQAVVDEKNNKIYISAVGGRDRDGTPGPKSAVWVIDGATDTLESVIVEPVKTAAGLAIDVEKQRLYVSDLSKNEIAEVDLNTQKVLRTFASVDATKAGEPEASSNTINLEIDTRNGILFAINQKSGGVVLIDLESGDILSTVKTGGGALSAELDPTSGDLYVANRNDGTVSVIDGKTHFVSAHLSTGTHPQTIAINPKTGQVYVSNKSKGKGRSAPEEAPTPVEAAGNTVTLITQ</sequence>
<evidence type="ECO:0000256" key="2">
    <source>
        <dbReference type="SAM" id="SignalP"/>
    </source>
</evidence>
<feature type="region of interest" description="Disordered" evidence="1">
    <location>
        <begin position="359"/>
        <end position="389"/>
    </location>
</feature>
<protein>
    <recommendedName>
        <fullName evidence="5">SMP-30/Gluconolactonase/LRE-like region domain-containing protein</fullName>
    </recommendedName>
</protein>
<dbReference type="PANTHER" id="PTHR47197:SF3">
    <property type="entry name" value="DIHYDRO-HEME D1 DEHYDROGENASE"/>
    <property type="match status" value="1"/>
</dbReference>